<comment type="caution">
    <text evidence="2">The sequence shown here is derived from an EMBL/GenBank/DDBJ whole genome shotgun (WGS) entry which is preliminary data.</text>
</comment>
<evidence type="ECO:0000256" key="1">
    <source>
        <dbReference type="SAM" id="MobiDB-lite"/>
    </source>
</evidence>
<protein>
    <submittedName>
        <fullName evidence="2">Uncharacterized protein</fullName>
    </submittedName>
</protein>
<sequence>MYLAAPGDASLLAAGTNGYALGLNPKSLKILWATSLPKAGYETVSVFCTQGSVYAGSNEYRYVYRLDSRSGTIQTTNGLLGEGKFETRLGITSVLLVGLHGSAYGMDPESLVTKWTTRLPSSGKDKDVTSVVGGSGVPRPRVPPQREQRQGGHRREHSLQRTGENEVRLVLEGSTGKLLFAGTNGYGVCMRSGTLVTVYVTKLPDSGPIEAYFANSGIIYQLDLKGRVTAKNGLPNIGPKEIRLATNQRALTELSVGIDGHSLDLAMTA</sequence>
<name>A0AAE0JY64_9PEZI</name>
<dbReference type="EMBL" id="JAULSN010000008">
    <property type="protein sequence ID" value="KAK3366175.1"/>
    <property type="molecule type" value="Genomic_DNA"/>
</dbReference>
<dbReference type="AlphaFoldDB" id="A0AAE0JY64"/>
<dbReference type="InterPro" id="IPR011047">
    <property type="entry name" value="Quinoprotein_ADH-like_sf"/>
</dbReference>
<evidence type="ECO:0000313" key="3">
    <source>
        <dbReference type="Proteomes" id="UP001287356"/>
    </source>
</evidence>
<proteinExistence type="predicted"/>
<dbReference type="Gene3D" id="2.130.10.10">
    <property type="entry name" value="YVTN repeat-like/Quinoprotein amine dehydrogenase"/>
    <property type="match status" value="1"/>
</dbReference>
<evidence type="ECO:0000313" key="2">
    <source>
        <dbReference type="EMBL" id="KAK3366175.1"/>
    </source>
</evidence>
<dbReference type="Proteomes" id="UP001287356">
    <property type="component" value="Unassembled WGS sequence"/>
</dbReference>
<reference evidence="2" key="2">
    <citation type="submission" date="2023-06" db="EMBL/GenBank/DDBJ databases">
        <authorList>
            <consortium name="Lawrence Berkeley National Laboratory"/>
            <person name="Haridas S."/>
            <person name="Hensen N."/>
            <person name="Bonometti L."/>
            <person name="Westerberg I."/>
            <person name="Brannstrom I.O."/>
            <person name="Guillou S."/>
            <person name="Cros-Aarteil S."/>
            <person name="Calhoun S."/>
            <person name="Kuo A."/>
            <person name="Mondo S."/>
            <person name="Pangilinan J."/>
            <person name="Riley R."/>
            <person name="Labutti K."/>
            <person name="Andreopoulos B."/>
            <person name="Lipzen A."/>
            <person name="Chen C."/>
            <person name="Yanf M."/>
            <person name="Daum C."/>
            <person name="Ng V."/>
            <person name="Clum A."/>
            <person name="Steindorff A."/>
            <person name="Ohm R."/>
            <person name="Martin F."/>
            <person name="Silar P."/>
            <person name="Natvig D."/>
            <person name="Lalanne C."/>
            <person name="Gautier V."/>
            <person name="Ament-Velasquez S.L."/>
            <person name="Kruys A."/>
            <person name="Hutchinson M.I."/>
            <person name="Powell A.J."/>
            <person name="Barry K."/>
            <person name="Miller A.N."/>
            <person name="Grigoriev I.V."/>
            <person name="Debuchy R."/>
            <person name="Gladieux P."/>
            <person name="Thoren M.H."/>
            <person name="Johannesson H."/>
        </authorList>
    </citation>
    <scope>NUCLEOTIDE SEQUENCE</scope>
    <source>
        <strain evidence="2">CBS 958.72</strain>
    </source>
</reference>
<organism evidence="2 3">
    <name type="scientific">Lasiosphaeria ovina</name>
    <dbReference type="NCBI Taxonomy" id="92902"/>
    <lineage>
        <taxon>Eukaryota</taxon>
        <taxon>Fungi</taxon>
        <taxon>Dikarya</taxon>
        <taxon>Ascomycota</taxon>
        <taxon>Pezizomycotina</taxon>
        <taxon>Sordariomycetes</taxon>
        <taxon>Sordariomycetidae</taxon>
        <taxon>Sordariales</taxon>
        <taxon>Lasiosphaeriaceae</taxon>
        <taxon>Lasiosphaeria</taxon>
    </lineage>
</organism>
<feature type="region of interest" description="Disordered" evidence="1">
    <location>
        <begin position="117"/>
        <end position="164"/>
    </location>
</feature>
<keyword evidence="3" id="KW-1185">Reference proteome</keyword>
<gene>
    <name evidence="2" type="ORF">B0T24DRAFT_683213</name>
</gene>
<dbReference type="InterPro" id="IPR015943">
    <property type="entry name" value="WD40/YVTN_repeat-like_dom_sf"/>
</dbReference>
<dbReference type="SUPFAM" id="SSF50998">
    <property type="entry name" value="Quinoprotein alcohol dehydrogenase-like"/>
    <property type="match status" value="1"/>
</dbReference>
<reference evidence="2" key="1">
    <citation type="journal article" date="2023" name="Mol. Phylogenet. Evol.">
        <title>Genome-scale phylogeny and comparative genomics of the fungal order Sordariales.</title>
        <authorList>
            <person name="Hensen N."/>
            <person name="Bonometti L."/>
            <person name="Westerberg I."/>
            <person name="Brannstrom I.O."/>
            <person name="Guillou S."/>
            <person name="Cros-Aarteil S."/>
            <person name="Calhoun S."/>
            <person name="Haridas S."/>
            <person name="Kuo A."/>
            <person name="Mondo S."/>
            <person name="Pangilinan J."/>
            <person name="Riley R."/>
            <person name="LaButti K."/>
            <person name="Andreopoulos B."/>
            <person name="Lipzen A."/>
            <person name="Chen C."/>
            <person name="Yan M."/>
            <person name="Daum C."/>
            <person name="Ng V."/>
            <person name="Clum A."/>
            <person name="Steindorff A."/>
            <person name="Ohm R.A."/>
            <person name="Martin F."/>
            <person name="Silar P."/>
            <person name="Natvig D.O."/>
            <person name="Lalanne C."/>
            <person name="Gautier V."/>
            <person name="Ament-Velasquez S.L."/>
            <person name="Kruys A."/>
            <person name="Hutchinson M.I."/>
            <person name="Powell A.J."/>
            <person name="Barry K."/>
            <person name="Miller A.N."/>
            <person name="Grigoriev I.V."/>
            <person name="Debuchy R."/>
            <person name="Gladieux P."/>
            <person name="Hiltunen Thoren M."/>
            <person name="Johannesson H."/>
        </authorList>
    </citation>
    <scope>NUCLEOTIDE SEQUENCE</scope>
    <source>
        <strain evidence="2">CBS 958.72</strain>
    </source>
</reference>
<accession>A0AAE0JY64</accession>